<dbReference type="AlphaFoldDB" id="A0A319B9Q2"/>
<name>A0A319B9Q2_ASPVC</name>
<evidence type="ECO:0000313" key="2">
    <source>
        <dbReference type="EMBL" id="PYH63233.1"/>
    </source>
</evidence>
<gene>
    <name evidence="2" type="ORF">BO88DRAFT_409399</name>
</gene>
<dbReference type="GeneID" id="37212540"/>
<feature type="transmembrane region" description="Helical" evidence="1">
    <location>
        <begin position="73"/>
        <end position="95"/>
    </location>
</feature>
<dbReference type="Proteomes" id="UP000248405">
    <property type="component" value="Unassembled WGS sequence"/>
</dbReference>
<evidence type="ECO:0000313" key="3">
    <source>
        <dbReference type="Proteomes" id="UP000248405"/>
    </source>
</evidence>
<proteinExistence type="predicted"/>
<reference evidence="2" key="1">
    <citation type="submission" date="2016-12" db="EMBL/GenBank/DDBJ databases">
        <title>The genomes of Aspergillus section Nigri reveals drivers in fungal speciation.</title>
        <authorList>
            <consortium name="DOE Joint Genome Institute"/>
            <person name="Vesth T.C."/>
            <person name="Nybo J."/>
            <person name="Theobald S."/>
            <person name="Brandl J."/>
            <person name="Frisvad J.C."/>
            <person name="Nielsen K.F."/>
            <person name="Lyhne E.K."/>
            <person name="Kogle M.E."/>
            <person name="Kuo A."/>
            <person name="Riley R."/>
            <person name="Clum A."/>
            <person name="Nolan M."/>
            <person name="Lipzen A."/>
            <person name="Salamov A."/>
            <person name="Henrissat B."/>
            <person name="Wiebenga A."/>
            <person name="De Vries R.P."/>
            <person name="Grigoriev I.V."/>
            <person name="Mortensen U.H."/>
            <person name="Andersen M.R."/>
            <person name="Baker S.E."/>
        </authorList>
    </citation>
    <scope>NUCLEOTIDE SEQUENCE [LARGE SCALE GENOMIC DNA]</scope>
    <source>
        <strain evidence="2">CBS 113365</strain>
    </source>
</reference>
<keyword evidence="1" id="KW-1133">Transmembrane helix</keyword>
<protein>
    <submittedName>
        <fullName evidence="2">Uncharacterized protein</fullName>
    </submittedName>
</protein>
<feature type="transmembrane region" description="Helical" evidence="1">
    <location>
        <begin position="36"/>
        <end position="53"/>
    </location>
</feature>
<keyword evidence="1" id="KW-0812">Transmembrane</keyword>
<accession>A0A319B9Q2</accession>
<feature type="non-terminal residue" evidence="2">
    <location>
        <position position="97"/>
    </location>
</feature>
<dbReference type="EMBL" id="KZ821658">
    <property type="protein sequence ID" value="PYH63233.1"/>
    <property type="molecule type" value="Genomic_DNA"/>
</dbReference>
<dbReference type="RefSeq" id="XP_025557027.1">
    <property type="nucleotide sequence ID" value="XM_025707948.1"/>
</dbReference>
<keyword evidence="3" id="KW-1185">Reference proteome</keyword>
<evidence type="ECO:0000256" key="1">
    <source>
        <dbReference type="SAM" id="Phobius"/>
    </source>
</evidence>
<sequence length="97" mass="10810">MLLLVYGLPPISPLFSSLLLSLQPSHIPHTRKHTPLSNNIFACFCYFLLAPVASCSSKNLQSIKKKTPKNCSVVLLFCCSVVLSFCRSVVLFCFYHS</sequence>
<keyword evidence="1" id="KW-0472">Membrane</keyword>
<organism evidence="2 3">
    <name type="scientific">Aspergillus vadensis (strain CBS 113365 / IMI 142717 / IBT 24658)</name>
    <dbReference type="NCBI Taxonomy" id="1448311"/>
    <lineage>
        <taxon>Eukaryota</taxon>
        <taxon>Fungi</taxon>
        <taxon>Dikarya</taxon>
        <taxon>Ascomycota</taxon>
        <taxon>Pezizomycotina</taxon>
        <taxon>Eurotiomycetes</taxon>
        <taxon>Eurotiomycetidae</taxon>
        <taxon>Eurotiales</taxon>
        <taxon>Aspergillaceae</taxon>
        <taxon>Aspergillus</taxon>
        <taxon>Aspergillus subgen. Circumdati</taxon>
    </lineage>
</organism>